<keyword evidence="2" id="KW-1185">Reference proteome</keyword>
<sequence>MPRAAKTHRARPDQDRHFFNSFNTSLLLRFLASFFSPPPSPFHRVPFCSSIAAMPHSFRLLVSVSRCAASPFVASCVCTLGLIYIHVMPPPSTTTTAVLIAPANTPICMEYSILPFLPSASEHMAVSTLHLIFPKLRR</sequence>
<proteinExistence type="predicted"/>
<protein>
    <submittedName>
        <fullName evidence="1">Uncharacterized protein</fullName>
    </submittedName>
</protein>
<gene>
    <name evidence="1" type="ORF">EJ05DRAFT_33070</name>
</gene>
<evidence type="ECO:0000313" key="2">
    <source>
        <dbReference type="Proteomes" id="UP000799437"/>
    </source>
</evidence>
<dbReference type="RefSeq" id="XP_033605741.1">
    <property type="nucleotide sequence ID" value="XM_033740847.1"/>
</dbReference>
<dbReference type="EMBL" id="ML996565">
    <property type="protein sequence ID" value="KAF2763290.1"/>
    <property type="molecule type" value="Genomic_DNA"/>
</dbReference>
<evidence type="ECO:0000313" key="1">
    <source>
        <dbReference type="EMBL" id="KAF2763290.1"/>
    </source>
</evidence>
<reference evidence="1" key="1">
    <citation type="journal article" date="2020" name="Stud. Mycol.">
        <title>101 Dothideomycetes genomes: a test case for predicting lifestyles and emergence of pathogens.</title>
        <authorList>
            <person name="Haridas S."/>
            <person name="Albert R."/>
            <person name="Binder M."/>
            <person name="Bloem J."/>
            <person name="Labutti K."/>
            <person name="Salamov A."/>
            <person name="Andreopoulos B."/>
            <person name="Baker S."/>
            <person name="Barry K."/>
            <person name="Bills G."/>
            <person name="Bluhm B."/>
            <person name="Cannon C."/>
            <person name="Castanera R."/>
            <person name="Culley D."/>
            <person name="Daum C."/>
            <person name="Ezra D."/>
            <person name="Gonzalez J."/>
            <person name="Henrissat B."/>
            <person name="Kuo A."/>
            <person name="Liang C."/>
            <person name="Lipzen A."/>
            <person name="Lutzoni F."/>
            <person name="Magnuson J."/>
            <person name="Mondo S."/>
            <person name="Nolan M."/>
            <person name="Ohm R."/>
            <person name="Pangilinan J."/>
            <person name="Park H.-J."/>
            <person name="Ramirez L."/>
            <person name="Alfaro M."/>
            <person name="Sun H."/>
            <person name="Tritt A."/>
            <person name="Yoshinaga Y."/>
            <person name="Zwiers L.-H."/>
            <person name="Turgeon B."/>
            <person name="Goodwin S."/>
            <person name="Spatafora J."/>
            <person name="Crous P."/>
            <person name="Grigoriev I."/>
        </authorList>
    </citation>
    <scope>NUCLEOTIDE SEQUENCE</scope>
    <source>
        <strain evidence="1">CBS 121739</strain>
    </source>
</reference>
<dbReference type="GeneID" id="54481901"/>
<dbReference type="Proteomes" id="UP000799437">
    <property type="component" value="Unassembled WGS sequence"/>
</dbReference>
<dbReference type="AlphaFoldDB" id="A0A6A6WM48"/>
<name>A0A6A6WM48_9PEZI</name>
<accession>A0A6A6WM48</accession>
<organism evidence="1 2">
    <name type="scientific">Pseudovirgaria hyperparasitica</name>
    <dbReference type="NCBI Taxonomy" id="470096"/>
    <lineage>
        <taxon>Eukaryota</taxon>
        <taxon>Fungi</taxon>
        <taxon>Dikarya</taxon>
        <taxon>Ascomycota</taxon>
        <taxon>Pezizomycotina</taxon>
        <taxon>Dothideomycetes</taxon>
        <taxon>Dothideomycetes incertae sedis</taxon>
        <taxon>Acrospermales</taxon>
        <taxon>Acrospermaceae</taxon>
        <taxon>Pseudovirgaria</taxon>
    </lineage>
</organism>